<evidence type="ECO:0000313" key="5">
    <source>
        <dbReference type="EMBL" id="VAW06144.1"/>
    </source>
</evidence>
<organism evidence="5">
    <name type="scientific">hydrothermal vent metagenome</name>
    <dbReference type="NCBI Taxonomy" id="652676"/>
    <lineage>
        <taxon>unclassified sequences</taxon>
        <taxon>metagenomes</taxon>
        <taxon>ecological metagenomes</taxon>
    </lineage>
</organism>
<dbReference type="EMBL" id="UOEK01000338">
    <property type="protein sequence ID" value="VAW06144.1"/>
    <property type="molecule type" value="Genomic_DNA"/>
</dbReference>
<proteinExistence type="predicted"/>
<name>A0A3B0TBD0_9ZZZZ</name>
<dbReference type="SUPFAM" id="SSF142984">
    <property type="entry name" value="Nqo1 middle domain-like"/>
    <property type="match status" value="1"/>
</dbReference>
<evidence type="ECO:0000256" key="1">
    <source>
        <dbReference type="ARBA" id="ARBA00022723"/>
    </source>
</evidence>
<keyword evidence="5" id="KW-0830">Ubiquinone</keyword>
<reference evidence="5" key="1">
    <citation type="submission" date="2018-06" db="EMBL/GenBank/DDBJ databases">
        <authorList>
            <person name="Zhirakovskaya E."/>
        </authorList>
    </citation>
    <scope>NUCLEOTIDE SEQUENCE</scope>
</reference>
<dbReference type="GO" id="GO:0008137">
    <property type="term" value="F:NADH dehydrogenase (ubiquinone) activity"/>
    <property type="evidence" value="ECO:0007669"/>
    <property type="project" value="InterPro"/>
</dbReference>
<dbReference type="EC" id="1.6.5.3" evidence="5"/>
<keyword evidence="1" id="KW-0479">Metal-binding</keyword>
<dbReference type="PANTHER" id="PTHR43578">
    <property type="entry name" value="NADH-QUINONE OXIDOREDUCTASE SUBUNIT F"/>
    <property type="match status" value="1"/>
</dbReference>
<protein>
    <submittedName>
        <fullName evidence="5">NADH-ubiquinone oxidoreductase chain F</fullName>
        <ecNumber evidence="5">1.6.5.3</ecNumber>
    </submittedName>
</protein>
<accession>A0A3B0TBD0</accession>
<dbReference type="GO" id="GO:0016491">
    <property type="term" value="F:oxidoreductase activity"/>
    <property type="evidence" value="ECO:0007669"/>
    <property type="project" value="UniProtKB-KW"/>
</dbReference>
<dbReference type="SMART" id="SM00928">
    <property type="entry name" value="NADH_4Fe-4S"/>
    <property type="match status" value="1"/>
</dbReference>
<dbReference type="InterPro" id="IPR019575">
    <property type="entry name" value="Nuop51_4Fe4S-bd"/>
</dbReference>
<dbReference type="PANTHER" id="PTHR43578:SF3">
    <property type="entry name" value="NADH-QUINONE OXIDOREDUCTASE SUBUNIT F"/>
    <property type="match status" value="1"/>
</dbReference>
<dbReference type="GO" id="GO:0046872">
    <property type="term" value="F:metal ion binding"/>
    <property type="evidence" value="ECO:0007669"/>
    <property type="project" value="UniProtKB-KW"/>
</dbReference>
<dbReference type="InterPro" id="IPR037207">
    <property type="entry name" value="Nuop51_4Fe4S-bd_sf"/>
</dbReference>
<keyword evidence="2" id="KW-0408">Iron</keyword>
<gene>
    <name evidence="5" type="ORF">MNBD_ACTINO02-1018</name>
</gene>
<dbReference type="Pfam" id="PF10531">
    <property type="entry name" value="SLBB"/>
    <property type="match status" value="1"/>
</dbReference>
<keyword evidence="3" id="KW-0411">Iron-sulfur</keyword>
<dbReference type="InterPro" id="IPR001949">
    <property type="entry name" value="NADH-UbQ_OxRdtase_51kDa_CS"/>
</dbReference>
<dbReference type="Gene3D" id="1.20.1440.230">
    <property type="entry name" value="NADH-ubiquinone oxidoreductase 51kDa subunit, iron-sulphur binding domain"/>
    <property type="match status" value="1"/>
</dbReference>
<feature type="non-terminal residue" evidence="5">
    <location>
        <position position="1"/>
    </location>
</feature>
<evidence type="ECO:0000256" key="3">
    <source>
        <dbReference type="ARBA" id="ARBA00023014"/>
    </source>
</evidence>
<dbReference type="PROSITE" id="PS00645">
    <property type="entry name" value="COMPLEX1_51K_2"/>
    <property type="match status" value="1"/>
</dbReference>
<dbReference type="GO" id="GO:0051539">
    <property type="term" value="F:4 iron, 4 sulfur cluster binding"/>
    <property type="evidence" value="ECO:0007669"/>
    <property type="project" value="InterPro"/>
</dbReference>
<keyword evidence="5" id="KW-0560">Oxidoreductase</keyword>
<dbReference type="Pfam" id="PF10589">
    <property type="entry name" value="NADH_4Fe-4S"/>
    <property type="match status" value="1"/>
</dbReference>
<dbReference type="GO" id="GO:0010181">
    <property type="term" value="F:FMN binding"/>
    <property type="evidence" value="ECO:0007669"/>
    <property type="project" value="InterPro"/>
</dbReference>
<dbReference type="Gene3D" id="3.10.20.600">
    <property type="match status" value="1"/>
</dbReference>
<dbReference type="AlphaFoldDB" id="A0A3B0TBD0"/>
<feature type="domain" description="NADH-ubiquinone oxidoreductase 51kDa subunit iron-sulphur binding" evidence="4">
    <location>
        <begin position="81"/>
        <end position="126"/>
    </location>
</feature>
<dbReference type="InterPro" id="IPR019554">
    <property type="entry name" value="Soluble_ligand-bd"/>
</dbReference>
<evidence type="ECO:0000259" key="4">
    <source>
        <dbReference type="SMART" id="SM00928"/>
    </source>
</evidence>
<sequence>SGHVEHPGVYEAAMGIAMAELLEMAGGVVGTLKAFSPGGASSGFLPASLINVALDFASLQKVGSMLGSAGIVVLNDTVDMVEAALVQAVFFEDESCGQCAPCRIGTQLIRQTLDQFRRGDADALEHVEEIAWGMQEGSICGLGQAAALPLLSAMKYFPDEFQSRVSS</sequence>
<evidence type="ECO:0000256" key="2">
    <source>
        <dbReference type="ARBA" id="ARBA00023004"/>
    </source>
</evidence>
<dbReference type="SUPFAM" id="SSF140490">
    <property type="entry name" value="Nqo1C-terminal domain-like"/>
    <property type="match status" value="1"/>
</dbReference>